<sequence>MKSTWSMDPPLKFAEEAPSSEQRAQPARAESIAASCLSIESDSSMEPPITFKENNVSTAKRDHQSKTNSKNPNDLLSQNQQSYLSAILRIAEERAIAFMKKEMRQIHRVLNPDCQEFFEFFESDEEDEGKAREGVVNITLRILRGMQQHDLADKLETREQVIACHRKFKSGLRSKCQCVFEGIAKQGNPTLLNKIYTELYITEGGSGEVNNEHEVRQIEKVSRMPVSTETPIRCNDIFKPLPGQEKVIRTVLTKGVAGIGKTVSVQKFVLDWTEGIANQNIQFMFPLPFRELNLMADNKYSLEGLLHMFFKEMKEFKLSHYDDHKIVFIFDGLDECRLPLDFHGNEICTDVTKPTSVDALLTNLIKRNLLPSAHIWITSRPAAANQIPAKFVDQVTEVRGFSDLQKEEYLRRRISDPKRADKILSHIKSSRSLYIMCHIPVFCWISATVLERMLGETENRQIPQTLTQMYTHFLIFQIMQMNDKYHETTNMNLLGNEDYFLKLGELAFQQLQKGNVIFYEEDLRQCGIDIKEASVYSGVCTQIFREDFGLYQAKAYCFVHLSFQEYLAALFVYLCWVNSRENCKSQNVELQGLRLDSTMFTLQVTAVDKALKSKNGHLDLFVRFLLGLSVESNQTLIQDHFTQRKNTPQSNAEIVEYIKQRLGDNLSAERSINLFHCLNELNDHSLVEEIQSYLNSGSLSPDILSPAQWSALVYVLLTSEDGVEVFDLRKYGKSDEFLLRLQPVVKTSRTAILSTCNLTKNCCSGLASTLRSESCNLRELDLSFNNLQDTGAKLLSAGLKNPQCKLEILRLAFCGLRRDGCSFLVLALESNSSHLKELDLSGNSTGNQSVTPLFTMLPRCQLETLRLSHCGVTRNGCAFLASALISNPCRLKELDLSHNNLGDSGAGFLPGLLNNTNCKLENLRLEGCGMTWKSCAELANAFSSLHSSLRALDLSENDLQDSGVKALAAGLRNPDCKLEKLRLSACGFTERGFSSLASSLRSNLLLLKELNVSKNFPGDKGMGQLCASLKQPSCSLEKLCMDRCDLSWNACVSLASVLGANSKLRDLSLSDNDLKDTGVELLLTGLLNPACKLETLRLANCSLTESSWDSLVSAFSSKSPVLRNLDLSRNGLDETGMSLLFSVSKVDVILQ</sequence>
<evidence type="ECO:0000256" key="2">
    <source>
        <dbReference type="ARBA" id="ARBA00022490"/>
    </source>
</evidence>
<dbReference type="OrthoDB" id="120976at2759"/>
<dbReference type="SMART" id="SM01288">
    <property type="entry name" value="FISNA"/>
    <property type="match status" value="1"/>
</dbReference>
<evidence type="ECO:0000313" key="9">
    <source>
        <dbReference type="Proteomes" id="UP000504632"/>
    </source>
</evidence>
<dbReference type="GO" id="GO:0005524">
    <property type="term" value="F:ATP binding"/>
    <property type="evidence" value="ECO:0007669"/>
    <property type="project" value="UniProtKB-KW"/>
</dbReference>
<dbReference type="Pfam" id="PF14484">
    <property type="entry name" value="FISNA"/>
    <property type="match status" value="1"/>
</dbReference>
<keyword evidence="6" id="KW-0067">ATP-binding</keyword>
<dbReference type="Pfam" id="PF17776">
    <property type="entry name" value="NLRC4_HD2"/>
    <property type="match status" value="1"/>
</dbReference>
<dbReference type="Pfam" id="PF05729">
    <property type="entry name" value="NACHT"/>
    <property type="match status" value="1"/>
</dbReference>
<dbReference type="PROSITE" id="PS50837">
    <property type="entry name" value="NACHT"/>
    <property type="match status" value="1"/>
</dbReference>
<evidence type="ECO:0000256" key="4">
    <source>
        <dbReference type="ARBA" id="ARBA00022737"/>
    </source>
</evidence>
<dbReference type="GO" id="GO:0005737">
    <property type="term" value="C:cytoplasm"/>
    <property type="evidence" value="ECO:0007669"/>
    <property type="project" value="UniProtKB-SubCell"/>
</dbReference>
<gene>
    <name evidence="10" type="primary">LOC115823121</name>
</gene>
<keyword evidence="3" id="KW-0433">Leucine-rich repeat</keyword>
<keyword evidence="2" id="KW-0963">Cytoplasm</keyword>
<dbReference type="AlphaFoldDB" id="A0A6J2WF94"/>
<dbReference type="SUPFAM" id="SSF52047">
    <property type="entry name" value="RNI-like"/>
    <property type="match status" value="2"/>
</dbReference>
<dbReference type="FunFam" id="3.80.10.10:FF:000100">
    <property type="entry name" value="Si:dkey-11n14.1"/>
    <property type="match status" value="1"/>
</dbReference>
<dbReference type="SMART" id="SM00368">
    <property type="entry name" value="LRR_RI"/>
    <property type="match status" value="13"/>
</dbReference>
<accession>A0A6J2WF94</accession>
<proteinExistence type="predicted"/>
<dbReference type="InterPro" id="IPR041075">
    <property type="entry name" value="NOD1/2_WH"/>
</dbReference>
<evidence type="ECO:0000256" key="3">
    <source>
        <dbReference type="ARBA" id="ARBA00022614"/>
    </source>
</evidence>
<feature type="domain" description="NACHT" evidence="8">
    <location>
        <begin position="249"/>
        <end position="383"/>
    </location>
</feature>
<evidence type="ECO:0000259" key="8">
    <source>
        <dbReference type="PROSITE" id="PS50837"/>
    </source>
</evidence>
<dbReference type="PANTHER" id="PTHR24106">
    <property type="entry name" value="NACHT, LRR AND CARD DOMAINS-CONTAINING"/>
    <property type="match status" value="1"/>
</dbReference>
<dbReference type="Pfam" id="PF17779">
    <property type="entry name" value="WHD_NOD2"/>
    <property type="match status" value="1"/>
</dbReference>
<dbReference type="Proteomes" id="UP000504632">
    <property type="component" value="Chromosome 10"/>
</dbReference>
<dbReference type="InterPro" id="IPR041267">
    <property type="entry name" value="NLRP_HD2"/>
</dbReference>
<keyword evidence="5" id="KW-0547">Nucleotide-binding</keyword>
<dbReference type="FunFam" id="3.40.50.300:FF:001524">
    <property type="entry name" value="Si:dkey-126g1.7"/>
    <property type="match status" value="1"/>
</dbReference>
<keyword evidence="4" id="KW-0677">Repeat</keyword>
<evidence type="ECO:0000256" key="5">
    <source>
        <dbReference type="ARBA" id="ARBA00022741"/>
    </source>
</evidence>
<protein>
    <submittedName>
        <fullName evidence="10">NACHT, LRR and PYD domains-containing protein 12-like</fullName>
    </submittedName>
</protein>
<dbReference type="InterPro" id="IPR051261">
    <property type="entry name" value="NLR"/>
</dbReference>
<dbReference type="InterPro" id="IPR027417">
    <property type="entry name" value="P-loop_NTPase"/>
</dbReference>
<comment type="subcellular location">
    <subcellularLocation>
        <location evidence="1">Cytoplasm</location>
    </subcellularLocation>
</comment>
<organism evidence="9 10">
    <name type="scientific">Chanos chanos</name>
    <name type="common">Milkfish</name>
    <name type="synonym">Mugil chanos</name>
    <dbReference type="NCBI Taxonomy" id="29144"/>
    <lineage>
        <taxon>Eukaryota</taxon>
        <taxon>Metazoa</taxon>
        <taxon>Chordata</taxon>
        <taxon>Craniata</taxon>
        <taxon>Vertebrata</taxon>
        <taxon>Euteleostomi</taxon>
        <taxon>Actinopterygii</taxon>
        <taxon>Neopterygii</taxon>
        <taxon>Teleostei</taxon>
        <taxon>Ostariophysi</taxon>
        <taxon>Gonorynchiformes</taxon>
        <taxon>Chanidae</taxon>
        <taxon>Chanos</taxon>
    </lineage>
</organism>
<dbReference type="InterPro" id="IPR029495">
    <property type="entry name" value="NACHT-assoc"/>
</dbReference>
<dbReference type="RefSeq" id="XP_030642993.1">
    <property type="nucleotide sequence ID" value="XM_030787133.1"/>
</dbReference>
<dbReference type="Gene3D" id="3.80.10.10">
    <property type="entry name" value="Ribonuclease Inhibitor"/>
    <property type="match status" value="3"/>
</dbReference>
<dbReference type="GeneID" id="115823121"/>
<dbReference type="InterPro" id="IPR007111">
    <property type="entry name" value="NACHT_NTPase"/>
</dbReference>
<feature type="compositionally biased region" description="Polar residues" evidence="7">
    <location>
        <begin position="66"/>
        <end position="76"/>
    </location>
</feature>
<evidence type="ECO:0000256" key="1">
    <source>
        <dbReference type="ARBA" id="ARBA00004496"/>
    </source>
</evidence>
<evidence type="ECO:0000313" key="10">
    <source>
        <dbReference type="RefSeq" id="XP_030642993.1"/>
    </source>
</evidence>
<dbReference type="InterPro" id="IPR001611">
    <property type="entry name" value="Leu-rich_rpt"/>
</dbReference>
<dbReference type="Pfam" id="PF13516">
    <property type="entry name" value="LRR_6"/>
    <property type="match status" value="5"/>
</dbReference>
<keyword evidence="9" id="KW-1185">Reference proteome</keyword>
<dbReference type="InParanoid" id="A0A6J2WF94"/>
<dbReference type="InterPro" id="IPR032675">
    <property type="entry name" value="LRR_dom_sf"/>
</dbReference>
<feature type="region of interest" description="Disordered" evidence="7">
    <location>
        <begin position="1"/>
        <end position="76"/>
    </location>
</feature>
<reference evidence="10" key="1">
    <citation type="submission" date="2025-08" db="UniProtKB">
        <authorList>
            <consortium name="RefSeq"/>
        </authorList>
    </citation>
    <scope>IDENTIFICATION</scope>
</reference>
<name>A0A6J2WF94_CHACN</name>
<evidence type="ECO:0000256" key="6">
    <source>
        <dbReference type="ARBA" id="ARBA00022840"/>
    </source>
</evidence>
<evidence type="ECO:0000256" key="7">
    <source>
        <dbReference type="SAM" id="MobiDB-lite"/>
    </source>
</evidence>
<dbReference type="Gene3D" id="3.40.50.300">
    <property type="entry name" value="P-loop containing nucleotide triphosphate hydrolases"/>
    <property type="match status" value="1"/>
</dbReference>